<dbReference type="Proteomes" id="UP001155840">
    <property type="component" value="Unassembled WGS sequence"/>
</dbReference>
<comment type="caution">
    <text evidence="1">The sequence shown here is derived from an EMBL/GenBank/DDBJ whole genome shotgun (WGS) entry which is preliminary data.</text>
</comment>
<keyword evidence="2" id="KW-1185">Reference proteome</keyword>
<dbReference type="AlphaFoldDB" id="A0AA43ZH16"/>
<sequence>MMRPTSLPLGVILIASLVATVLTIVLVPHRGTAAPRANIESIQRL</sequence>
<evidence type="ECO:0000313" key="1">
    <source>
        <dbReference type="EMBL" id="NHT77489.1"/>
    </source>
</evidence>
<protein>
    <submittedName>
        <fullName evidence="1">Uncharacterized protein</fullName>
    </submittedName>
</protein>
<proteinExistence type="predicted"/>
<organism evidence="1 2">
    <name type="scientific">Ferranicluibacter rubi</name>
    <dbReference type="NCBI Taxonomy" id="2715133"/>
    <lineage>
        <taxon>Bacteria</taxon>
        <taxon>Pseudomonadati</taxon>
        <taxon>Pseudomonadota</taxon>
        <taxon>Alphaproteobacteria</taxon>
        <taxon>Hyphomicrobiales</taxon>
        <taxon>Rhizobiaceae</taxon>
        <taxon>Ferranicluibacter</taxon>
    </lineage>
</organism>
<dbReference type="EMBL" id="JAANCM010000009">
    <property type="protein sequence ID" value="NHT77489.1"/>
    <property type="molecule type" value="Genomic_DNA"/>
</dbReference>
<gene>
    <name evidence="1" type="ORF">G8E10_17375</name>
</gene>
<evidence type="ECO:0000313" key="2">
    <source>
        <dbReference type="Proteomes" id="UP001155840"/>
    </source>
</evidence>
<accession>A0AA43ZH16</accession>
<reference evidence="1" key="1">
    <citation type="submission" date="2020-03" db="EMBL/GenBank/DDBJ databases">
        <title>Ferranicluibacter endophyticum gen. nov., sp. nov., a new genus isolated from Rubus ulmifolius Schott. stem.</title>
        <authorList>
            <person name="Roca-Couso R."/>
            <person name="Flores-Felix J.D."/>
            <person name="Igual J.M."/>
            <person name="Rivas R."/>
        </authorList>
    </citation>
    <scope>NUCLEOTIDE SEQUENCE</scope>
    <source>
        <strain evidence="1">CRRU44</strain>
    </source>
</reference>
<dbReference type="RefSeq" id="WP_165910564.1">
    <property type="nucleotide sequence ID" value="NZ_JAANCM010000009.1"/>
</dbReference>
<name>A0AA43ZH16_9HYPH</name>